<organism evidence="1 2">
    <name type="scientific">Streblomastix strix</name>
    <dbReference type="NCBI Taxonomy" id="222440"/>
    <lineage>
        <taxon>Eukaryota</taxon>
        <taxon>Metamonada</taxon>
        <taxon>Preaxostyla</taxon>
        <taxon>Oxymonadida</taxon>
        <taxon>Streblomastigidae</taxon>
        <taxon>Streblomastix</taxon>
    </lineage>
</organism>
<feature type="non-terminal residue" evidence="1">
    <location>
        <position position="1"/>
    </location>
</feature>
<dbReference type="EMBL" id="SNRW01036585">
    <property type="protein sequence ID" value="KAA6354283.1"/>
    <property type="molecule type" value="Genomic_DNA"/>
</dbReference>
<comment type="caution">
    <text evidence="1">The sequence shown here is derived from an EMBL/GenBank/DDBJ whole genome shotgun (WGS) entry which is preliminary data.</text>
</comment>
<name>A0A5J4T8V4_9EUKA</name>
<sequence length="336" mass="37999">LTILPWKESAVFETGTVGAKQYVDQGFYDFQAIVLYLYKKQTIVPSYLSLYECQPRIETVSIELFNEDGTVKDWGKMTFLAGVIDEACYGTEASENRTCRTECTTSEAGTFAENKYGKDIWITKDSFIGTAGIKLRIANFGPLHDTDHKRVYYGWEGNGLLYLYRDNGVLRSGVIQLGQTEAIGYYIVAHQYITCIGDIAYDTPEDLCPCPDPEDTEAYESDPRFSEGGACYIAPPHVPVDCEHDLAYDTPEEDCPCPDKEDEEAYESDPRTYRGGICNEQLYFIETFDQYYIEGDSLIHSGKEIEVELIPGTERFKADEFGNLDMIKPLDDFSNL</sequence>
<dbReference type="AlphaFoldDB" id="A0A5J4T8V4"/>
<proteinExistence type="predicted"/>
<reference evidence="1 2" key="1">
    <citation type="submission" date="2019-03" db="EMBL/GenBank/DDBJ databases">
        <title>Single cell metagenomics reveals metabolic interactions within the superorganism composed of flagellate Streblomastix strix and complex community of Bacteroidetes bacteria on its surface.</title>
        <authorList>
            <person name="Treitli S.C."/>
            <person name="Kolisko M."/>
            <person name="Husnik F."/>
            <person name="Keeling P."/>
            <person name="Hampl V."/>
        </authorList>
    </citation>
    <scope>NUCLEOTIDE SEQUENCE [LARGE SCALE GENOMIC DNA]</scope>
    <source>
        <strain evidence="1">ST1C</strain>
    </source>
</reference>
<feature type="non-terminal residue" evidence="1">
    <location>
        <position position="336"/>
    </location>
</feature>
<gene>
    <name evidence="1" type="ORF">EZS28_050190</name>
</gene>
<protein>
    <submittedName>
        <fullName evidence="1">Uncharacterized protein</fullName>
    </submittedName>
</protein>
<accession>A0A5J4T8V4</accession>
<evidence type="ECO:0000313" key="2">
    <source>
        <dbReference type="Proteomes" id="UP000324800"/>
    </source>
</evidence>
<dbReference type="Proteomes" id="UP000324800">
    <property type="component" value="Unassembled WGS sequence"/>
</dbReference>
<evidence type="ECO:0000313" key="1">
    <source>
        <dbReference type="EMBL" id="KAA6354283.1"/>
    </source>
</evidence>